<sequence length="265" mass="26866">MQQDMTAGGALLPRVGHRPVAGAVEVWLLDAAGPGEAHAAERLAAILAPEEQQRAASFVRAADRNLYLVAHVGLRLLLGACLGVPPAAVDLRRAPCPLCGALHGRPEVAAEPALHFSLSHSGTVALCAVAAEPVGVDVETSPAGASGAELAGALHPMERHALALLPEERRAEAFLHCWVRKEAYLKGIGTGLGIDPATMRVGLGPQYGDPAPPSLGGWTLAPVPAPVGSVAAVALLHGDAPAVTVRPLPLGAVVAAADRTAGESA</sequence>
<dbReference type="InterPro" id="IPR055066">
    <property type="entry name" value="AASDHPPT_N"/>
</dbReference>
<dbReference type="Proteomes" id="UP000249340">
    <property type="component" value="Chromosome"/>
</dbReference>
<dbReference type="GO" id="GO:0019878">
    <property type="term" value="P:lysine biosynthetic process via aminoadipic acid"/>
    <property type="evidence" value="ECO:0007669"/>
    <property type="project" value="TreeGrafter"/>
</dbReference>
<dbReference type="GO" id="GO:0005829">
    <property type="term" value="C:cytosol"/>
    <property type="evidence" value="ECO:0007669"/>
    <property type="project" value="TreeGrafter"/>
</dbReference>
<evidence type="ECO:0000313" key="5">
    <source>
        <dbReference type="EMBL" id="AXI78228.1"/>
    </source>
</evidence>
<keyword evidence="6" id="KW-1185">Reference proteome</keyword>
<dbReference type="PANTHER" id="PTHR12215">
    <property type="entry name" value="PHOSPHOPANTETHEINE TRANSFERASE"/>
    <property type="match status" value="1"/>
</dbReference>
<dbReference type="RefSeq" id="WP_111495401.1">
    <property type="nucleotide sequence ID" value="NZ_CP031264.1"/>
</dbReference>
<dbReference type="KEGG" id="stri:C7M71_013025"/>
<accession>A0A345SWX3</accession>
<protein>
    <submittedName>
        <fullName evidence="5">4-phosphopantetheinyl transferase</fullName>
    </submittedName>
</protein>
<feature type="domain" description="4'-phosphopantetheinyl transferase" evidence="3">
    <location>
        <begin position="133"/>
        <end position="201"/>
    </location>
</feature>
<proteinExistence type="inferred from homology"/>
<dbReference type="InterPro" id="IPR050559">
    <property type="entry name" value="P-Pant_transferase_sf"/>
</dbReference>
<dbReference type="Pfam" id="PF22624">
    <property type="entry name" value="AASDHPPT_N"/>
    <property type="match status" value="1"/>
</dbReference>
<evidence type="ECO:0000256" key="2">
    <source>
        <dbReference type="ARBA" id="ARBA00022679"/>
    </source>
</evidence>
<name>A0A345SWX3_9ACTN</name>
<reference evidence="6" key="1">
    <citation type="submission" date="2018-07" db="EMBL/GenBank/DDBJ databases">
        <title>Streptacidiphilus bronchialis DSM 106435 chromosome.</title>
        <authorList>
            <person name="Batra D."/>
            <person name="Gulvik C.A."/>
        </authorList>
    </citation>
    <scope>NUCLEOTIDE SEQUENCE [LARGE SCALE GENOMIC DNA]</scope>
    <source>
        <strain evidence="6">DSM 106435</strain>
    </source>
</reference>
<evidence type="ECO:0000259" key="3">
    <source>
        <dbReference type="Pfam" id="PF01648"/>
    </source>
</evidence>
<dbReference type="GO" id="GO:0008897">
    <property type="term" value="F:holo-[acyl-carrier-protein] synthase activity"/>
    <property type="evidence" value="ECO:0007669"/>
    <property type="project" value="InterPro"/>
</dbReference>
<dbReference type="AlphaFoldDB" id="A0A345SWX3"/>
<organism evidence="5 6">
    <name type="scientific">Peterkaempfera bronchialis</name>
    <dbReference type="NCBI Taxonomy" id="2126346"/>
    <lineage>
        <taxon>Bacteria</taxon>
        <taxon>Bacillati</taxon>
        <taxon>Actinomycetota</taxon>
        <taxon>Actinomycetes</taxon>
        <taxon>Kitasatosporales</taxon>
        <taxon>Streptomycetaceae</taxon>
        <taxon>Peterkaempfera</taxon>
    </lineage>
</organism>
<dbReference type="Pfam" id="PF01648">
    <property type="entry name" value="ACPS"/>
    <property type="match status" value="1"/>
</dbReference>
<dbReference type="Gene3D" id="3.90.470.20">
    <property type="entry name" value="4'-phosphopantetheinyl transferase domain"/>
    <property type="match status" value="1"/>
</dbReference>
<comment type="similarity">
    <text evidence="1">Belongs to the P-Pant transferase superfamily. Gsp/Sfp/HetI/AcpT family.</text>
</comment>
<evidence type="ECO:0000256" key="1">
    <source>
        <dbReference type="ARBA" id="ARBA00010990"/>
    </source>
</evidence>
<dbReference type="GO" id="GO:0000287">
    <property type="term" value="F:magnesium ion binding"/>
    <property type="evidence" value="ECO:0007669"/>
    <property type="project" value="InterPro"/>
</dbReference>
<gene>
    <name evidence="5" type="ORF">C7M71_013025</name>
</gene>
<dbReference type="InterPro" id="IPR008278">
    <property type="entry name" value="4-PPantetheinyl_Trfase_dom"/>
</dbReference>
<evidence type="ECO:0000313" key="6">
    <source>
        <dbReference type="Proteomes" id="UP000249340"/>
    </source>
</evidence>
<dbReference type="SUPFAM" id="SSF56214">
    <property type="entry name" value="4'-phosphopantetheinyl transferase"/>
    <property type="match status" value="2"/>
</dbReference>
<feature type="domain" description="4'-phosphopantetheinyl transferase N-terminal" evidence="4">
    <location>
        <begin position="41"/>
        <end position="128"/>
    </location>
</feature>
<dbReference type="OrthoDB" id="190168at2"/>
<dbReference type="PANTHER" id="PTHR12215:SF10">
    <property type="entry name" value="L-AMINOADIPATE-SEMIALDEHYDE DEHYDROGENASE-PHOSPHOPANTETHEINYL TRANSFERASE"/>
    <property type="match status" value="1"/>
</dbReference>
<dbReference type="InterPro" id="IPR037143">
    <property type="entry name" value="4-PPantetheinyl_Trfase_dom_sf"/>
</dbReference>
<keyword evidence="2 5" id="KW-0808">Transferase</keyword>
<evidence type="ECO:0000259" key="4">
    <source>
        <dbReference type="Pfam" id="PF22624"/>
    </source>
</evidence>
<dbReference type="EMBL" id="CP031264">
    <property type="protein sequence ID" value="AXI78228.1"/>
    <property type="molecule type" value="Genomic_DNA"/>
</dbReference>